<keyword evidence="1" id="KW-0472">Membrane</keyword>
<dbReference type="RefSeq" id="WP_380650479.1">
    <property type="nucleotide sequence ID" value="NZ_JBHRVQ010000001.1"/>
</dbReference>
<proteinExistence type="predicted"/>
<reference evidence="4" key="1">
    <citation type="journal article" date="2019" name="Int. J. Syst. Evol. Microbiol.">
        <title>The Global Catalogue of Microorganisms (GCM) 10K type strain sequencing project: providing services to taxonomists for standard genome sequencing and annotation.</title>
        <authorList>
            <consortium name="The Broad Institute Genomics Platform"/>
            <consortium name="The Broad Institute Genome Sequencing Center for Infectious Disease"/>
            <person name="Wu L."/>
            <person name="Ma J."/>
        </authorList>
    </citation>
    <scope>NUCLEOTIDE SEQUENCE [LARGE SCALE GENOMIC DNA]</scope>
    <source>
        <strain evidence="4">CCM 7756</strain>
    </source>
</reference>
<name>A0ABV7N0F1_9STAP</name>
<dbReference type="Pfam" id="PF14145">
    <property type="entry name" value="YrhK"/>
    <property type="match status" value="1"/>
</dbReference>
<organism evidence="3 4">
    <name type="scientific">Salinicoccus sesuvii</name>
    <dbReference type="NCBI Taxonomy" id="868281"/>
    <lineage>
        <taxon>Bacteria</taxon>
        <taxon>Bacillati</taxon>
        <taxon>Bacillota</taxon>
        <taxon>Bacilli</taxon>
        <taxon>Bacillales</taxon>
        <taxon>Staphylococcaceae</taxon>
        <taxon>Salinicoccus</taxon>
    </lineage>
</organism>
<dbReference type="InterPro" id="IPR025424">
    <property type="entry name" value="YrhK_domain"/>
</dbReference>
<feature type="transmembrane region" description="Helical" evidence="1">
    <location>
        <begin position="56"/>
        <end position="74"/>
    </location>
</feature>
<protein>
    <submittedName>
        <fullName evidence="3">YrhK family protein</fullName>
    </submittedName>
</protein>
<comment type="caution">
    <text evidence="3">The sequence shown here is derived from an EMBL/GenBank/DDBJ whole genome shotgun (WGS) entry which is preliminary data.</text>
</comment>
<evidence type="ECO:0000259" key="2">
    <source>
        <dbReference type="Pfam" id="PF14145"/>
    </source>
</evidence>
<evidence type="ECO:0000313" key="4">
    <source>
        <dbReference type="Proteomes" id="UP001595637"/>
    </source>
</evidence>
<accession>A0ABV7N0F1</accession>
<feature type="domain" description="YrhK" evidence="2">
    <location>
        <begin position="24"/>
        <end position="78"/>
    </location>
</feature>
<keyword evidence="1" id="KW-0812">Transmembrane</keyword>
<dbReference type="EMBL" id="JBHRVQ010000001">
    <property type="protein sequence ID" value="MFC3387032.1"/>
    <property type="molecule type" value="Genomic_DNA"/>
</dbReference>
<evidence type="ECO:0000256" key="1">
    <source>
        <dbReference type="SAM" id="Phobius"/>
    </source>
</evidence>
<dbReference type="Proteomes" id="UP001595637">
    <property type="component" value="Unassembled WGS sequence"/>
</dbReference>
<evidence type="ECO:0000313" key="3">
    <source>
        <dbReference type="EMBL" id="MFC3387032.1"/>
    </source>
</evidence>
<sequence length="97" mass="11143">MAEFKNETGTYEMDVGNFEIFFRKRYNLLSILNDLSLGVWFTVGSILFFWSATQTFGTALFVLGSLQLLGRPVLKLVHALFMKRSTQRIRNSDKPSD</sequence>
<keyword evidence="1" id="KW-1133">Transmembrane helix</keyword>
<gene>
    <name evidence="3" type="ORF">ACFOEO_00235</name>
</gene>
<keyword evidence="4" id="KW-1185">Reference proteome</keyword>
<feature type="transmembrane region" description="Helical" evidence="1">
    <location>
        <begin position="31"/>
        <end position="50"/>
    </location>
</feature>